<dbReference type="NCBIfam" id="TIGR03384">
    <property type="entry name" value="betaine_BetI"/>
    <property type="match status" value="1"/>
</dbReference>
<evidence type="ECO:0000256" key="6">
    <source>
        <dbReference type="ARBA" id="ARBA00024936"/>
    </source>
</evidence>
<evidence type="ECO:0000256" key="9">
    <source>
        <dbReference type="SAM" id="MobiDB-lite"/>
    </source>
</evidence>
<comment type="pathway">
    <text evidence="1 7">Amine and polyamine biosynthesis; betaine biosynthesis via choline pathway [regulation].</text>
</comment>
<dbReference type="PROSITE" id="PS50977">
    <property type="entry name" value="HTH_TETR_2"/>
    <property type="match status" value="1"/>
</dbReference>
<dbReference type="PATRIC" id="fig|330734.3.peg.3037"/>
<dbReference type="Gene3D" id="1.10.357.10">
    <property type="entry name" value="Tetracycline Repressor, domain 2"/>
    <property type="match status" value="1"/>
</dbReference>
<dbReference type="InterPro" id="IPR036271">
    <property type="entry name" value="Tet_transcr_reg_TetR-rel_C_sf"/>
</dbReference>
<proteinExistence type="inferred from homology"/>
<keyword evidence="12" id="KW-1185">Reference proteome</keyword>
<dbReference type="InterPro" id="IPR017757">
    <property type="entry name" value="Tscrpt_rep_BetI"/>
</dbReference>
<dbReference type="HAMAP" id="MF_00768">
    <property type="entry name" value="HTH_type_BetI"/>
    <property type="match status" value="1"/>
</dbReference>
<dbReference type="InterPro" id="IPR001647">
    <property type="entry name" value="HTH_TetR"/>
</dbReference>
<dbReference type="PRINTS" id="PR00455">
    <property type="entry name" value="HTHTETR"/>
</dbReference>
<comment type="function">
    <text evidence="7">Repressor involved in choline regulation of the bet genes.</text>
</comment>
<evidence type="ECO:0000256" key="5">
    <source>
        <dbReference type="ARBA" id="ARBA00023163"/>
    </source>
</evidence>
<dbReference type="GO" id="GO:0019285">
    <property type="term" value="P:glycine betaine biosynthetic process from choline"/>
    <property type="evidence" value="ECO:0007669"/>
    <property type="project" value="UniProtKB-UniRule"/>
</dbReference>
<feature type="region of interest" description="Disordered" evidence="9">
    <location>
        <begin position="198"/>
        <end position="217"/>
    </location>
</feature>
<accession>A0A0H4IER3</accession>
<evidence type="ECO:0000256" key="1">
    <source>
        <dbReference type="ARBA" id="ARBA00004719"/>
    </source>
</evidence>
<evidence type="ECO:0000256" key="7">
    <source>
        <dbReference type="HAMAP-Rule" id="MF_00768"/>
    </source>
</evidence>
<dbReference type="Pfam" id="PF00440">
    <property type="entry name" value="TetR_N"/>
    <property type="match status" value="1"/>
</dbReference>
<dbReference type="SUPFAM" id="SSF46689">
    <property type="entry name" value="Homeodomain-like"/>
    <property type="match status" value="1"/>
</dbReference>
<gene>
    <name evidence="7" type="primary">betI</name>
    <name evidence="11" type="ORF">ABA45_14440</name>
</gene>
<evidence type="ECO:0000259" key="10">
    <source>
        <dbReference type="PROSITE" id="PS50977"/>
    </source>
</evidence>
<evidence type="ECO:0000256" key="8">
    <source>
        <dbReference type="PROSITE-ProRule" id="PRU00335"/>
    </source>
</evidence>
<keyword evidence="3 7" id="KW-0805">Transcription regulation</keyword>
<dbReference type="KEGG" id="mpq:ABA45_14440"/>
<dbReference type="GO" id="GO:0045892">
    <property type="term" value="P:negative regulation of DNA-templated transcription"/>
    <property type="evidence" value="ECO:0007669"/>
    <property type="project" value="UniProtKB-UniRule"/>
</dbReference>
<keyword evidence="2 7" id="KW-0678">Repressor</keyword>
<evidence type="ECO:0000256" key="3">
    <source>
        <dbReference type="ARBA" id="ARBA00023015"/>
    </source>
</evidence>
<dbReference type="NCBIfam" id="NF001978">
    <property type="entry name" value="PRK00767.1"/>
    <property type="match status" value="1"/>
</dbReference>
<keyword evidence="4 7" id="KW-0238">DNA-binding</keyword>
<evidence type="ECO:0000256" key="4">
    <source>
        <dbReference type="ARBA" id="ARBA00023125"/>
    </source>
</evidence>
<dbReference type="RefSeq" id="WP_048387228.1">
    <property type="nucleotide sequence ID" value="NZ_CP011494.1"/>
</dbReference>
<sequence length="217" mass="24489">MAKVGVKDTRKQQLIQATMESIAELGMQKTTIISISKRAGMSSGIISHYFGGKQGLIEAALRYLLDQLGKELLESMEKTDGSPEQRLNSIVDANFSNFQRSELAAKTWLSFWARSMHEPGLQRLQQINNARLYTNLRYAFAQVMEPTAATEAARQTAAMIDGFWLRSALSLDPQESFEAGKRLCKRFVQDTLVQPRTTSVSVTEREQPPERTIHYSR</sequence>
<dbReference type="InterPro" id="IPR039538">
    <property type="entry name" value="BetI_C"/>
</dbReference>
<keyword evidence="5 7" id="KW-0804">Transcription</keyword>
<dbReference type="GO" id="GO:0000976">
    <property type="term" value="F:transcription cis-regulatory region binding"/>
    <property type="evidence" value="ECO:0007669"/>
    <property type="project" value="TreeGrafter"/>
</dbReference>
<dbReference type="PANTHER" id="PTHR30055:SF234">
    <property type="entry name" value="HTH-TYPE TRANSCRIPTIONAL REGULATOR BETI"/>
    <property type="match status" value="1"/>
</dbReference>
<dbReference type="EMBL" id="CP011494">
    <property type="protein sequence ID" value="AKO53467.1"/>
    <property type="molecule type" value="Genomic_DNA"/>
</dbReference>
<dbReference type="GO" id="GO:0003700">
    <property type="term" value="F:DNA-binding transcription factor activity"/>
    <property type="evidence" value="ECO:0007669"/>
    <property type="project" value="UniProtKB-UniRule"/>
</dbReference>
<dbReference type="PANTHER" id="PTHR30055">
    <property type="entry name" value="HTH-TYPE TRANSCRIPTIONAL REGULATOR RUTR"/>
    <property type="match status" value="1"/>
</dbReference>
<dbReference type="UniPathway" id="UPA00529"/>
<organism evidence="11 12">
    <name type="scientific">Marinobacter psychrophilus</name>
    <dbReference type="NCBI Taxonomy" id="330734"/>
    <lineage>
        <taxon>Bacteria</taxon>
        <taxon>Pseudomonadati</taxon>
        <taxon>Pseudomonadota</taxon>
        <taxon>Gammaproteobacteria</taxon>
        <taxon>Pseudomonadales</taxon>
        <taxon>Marinobacteraceae</taxon>
        <taxon>Marinobacter</taxon>
    </lineage>
</organism>
<reference evidence="11 12" key="1">
    <citation type="submission" date="2015-05" db="EMBL/GenBank/DDBJ databases">
        <title>Complete genome of Marinobacter psychrophilus strain 20041T isolated from sea-ice of the Canadian Basin.</title>
        <authorList>
            <person name="Song L."/>
            <person name="Ren L."/>
            <person name="Yu Y."/>
            <person name="Wang X."/>
        </authorList>
    </citation>
    <scope>NUCLEOTIDE SEQUENCE [LARGE SCALE GENOMIC DNA]</scope>
    <source>
        <strain evidence="11 12">20041</strain>
    </source>
</reference>
<evidence type="ECO:0000256" key="2">
    <source>
        <dbReference type="ARBA" id="ARBA00022491"/>
    </source>
</evidence>
<dbReference type="Pfam" id="PF13977">
    <property type="entry name" value="TetR_C_6"/>
    <property type="match status" value="1"/>
</dbReference>
<evidence type="ECO:0000313" key="11">
    <source>
        <dbReference type="EMBL" id="AKO53467.1"/>
    </source>
</evidence>
<dbReference type="Proteomes" id="UP000036406">
    <property type="component" value="Chromosome"/>
</dbReference>
<dbReference type="SUPFAM" id="SSF48498">
    <property type="entry name" value="Tetracyclin repressor-like, C-terminal domain"/>
    <property type="match status" value="1"/>
</dbReference>
<feature type="domain" description="HTH tetR-type" evidence="10">
    <location>
        <begin position="8"/>
        <end position="68"/>
    </location>
</feature>
<evidence type="ECO:0000313" key="12">
    <source>
        <dbReference type="Proteomes" id="UP000036406"/>
    </source>
</evidence>
<dbReference type="InterPro" id="IPR050109">
    <property type="entry name" value="HTH-type_TetR-like_transc_reg"/>
</dbReference>
<name>A0A0H4IER3_9GAMM</name>
<dbReference type="AlphaFoldDB" id="A0A0H4IER3"/>
<protein>
    <recommendedName>
        <fullName evidence="7">HTH-type transcriptional regulator BetI</fullName>
    </recommendedName>
</protein>
<dbReference type="STRING" id="330734.ABA45_14440"/>
<feature type="compositionally biased region" description="Basic and acidic residues" evidence="9">
    <location>
        <begin position="203"/>
        <end position="217"/>
    </location>
</feature>
<feature type="DNA-binding region" description="H-T-H motif" evidence="7 8">
    <location>
        <begin position="31"/>
        <end position="50"/>
    </location>
</feature>
<dbReference type="InterPro" id="IPR009057">
    <property type="entry name" value="Homeodomain-like_sf"/>
</dbReference>
<comment type="function">
    <text evidence="6">Repressor involved in the biosynthesis of the osmoprotectant glycine betaine. It represses transcription of the choline transporter BetT and the genes of BetAB involved in the synthesis of glycine betaine.</text>
</comment>